<dbReference type="GO" id="GO:0061630">
    <property type="term" value="F:ubiquitin protein ligase activity"/>
    <property type="evidence" value="ECO:0007669"/>
    <property type="project" value="UniProtKB-EC"/>
</dbReference>
<keyword evidence="19" id="KW-1185">Reference proteome</keyword>
<dbReference type="EMBL" id="AWWV01014530">
    <property type="protein sequence ID" value="OMO56175.1"/>
    <property type="molecule type" value="Genomic_DNA"/>
</dbReference>
<evidence type="ECO:0000256" key="8">
    <source>
        <dbReference type="ARBA" id="ARBA00022771"/>
    </source>
</evidence>
<comment type="pathway">
    <text evidence="3">Protein modification; protein ubiquitination.</text>
</comment>
<evidence type="ECO:0000256" key="3">
    <source>
        <dbReference type="ARBA" id="ARBA00004906"/>
    </source>
</evidence>
<feature type="region of interest" description="Disordered" evidence="15">
    <location>
        <begin position="215"/>
        <end position="279"/>
    </location>
</feature>
<feature type="region of interest" description="Disordered" evidence="15">
    <location>
        <begin position="328"/>
        <end position="353"/>
    </location>
</feature>
<feature type="domain" description="RING-type" evidence="17">
    <location>
        <begin position="155"/>
        <end position="197"/>
    </location>
</feature>
<dbReference type="PANTHER" id="PTHR46913:SF19">
    <property type="entry name" value="RING-TYPE E3 UBIQUITIN TRANSFERASE"/>
    <property type="match status" value="1"/>
</dbReference>
<dbReference type="AlphaFoldDB" id="A0A1R3GDK9"/>
<sequence length="384" mass="42242">MGNRKLLSDDECDCKKKEVPLLSCVKVYATVPPPCPEQTPLPALPPPSYKHNKLMVTGITVVGSMISTALLLAIFFAIVRFHFNRRNRSRTRSLPLIFDTRQDFLDEDRGPDPMAQHLDHPIWYINTIGLQQSVIDSITIFKYKKDEGLIDGTECSVCLTEFEEDESLRLLPKCSHAFHLPCIDTWLRSHKNCPLCRAPIVCDAMVGIGTQASASSSSSELNSIPSGPSNETQVENSENSSSDVAEGGISESEDGNSSENSMKSLGNSKRRSFDSGSGVQPIRRSVSLDLSSAMEIYRDVARLGIGAHKHHGSLDSELGRIKCPKGKIVGKRSNESSSKRKLMKSSSIGRSFSRGHVSMKRSFSSGGKFLFSKQSRSQDSIFPL</sequence>
<dbReference type="Gene3D" id="3.30.40.10">
    <property type="entry name" value="Zinc/RING finger domain, C3HC4 (zinc finger)"/>
    <property type="match status" value="1"/>
</dbReference>
<keyword evidence="9" id="KW-0833">Ubl conjugation pathway</keyword>
<dbReference type="SUPFAM" id="SSF57850">
    <property type="entry name" value="RING/U-box"/>
    <property type="match status" value="1"/>
</dbReference>
<keyword evidence="12 16" id="KW-0472">Membrane</keyword>
<name>A0A1R3GDK9_COCAP</name>
<dbReference type="PROSITE" id="PS50089">
    <property type="entry name" value="ZF_RING_2"/>
    <property type="match status" value="1"/>
</dbReference>
<keyword evidence="11 16" id="KW-1133">Transmembrane helix</keyword>
<evidence type="ECO:0000313" key="18">
    <source>
        <dbReference type="EMBL" id="OMO56175.1"/>
    </source>
</evidence>
<comment type="subcellular location">
    <subcellularLocation>
        <location evidence="2">Membrane</location>
        <topology evidence="2">Single-pass membrane protein</topology>
    </subcellularLocation>
</comment>
<dbReference type="Proteomes" id="UP000188268">
    <property type="component" value="Unassembled WGS sequence"/>
</dbReference>
<organism evidence="18 19">
    <name type="scientific">Corchorus capsularis</name>
    <name type="common">Jute</name>
    <dbReference type="NCBI Taxonomy" id="210143"/>
    <lineage>
        <taxon>Eukaryota</taxon>
        <taxon>Viridiplantae</taxon>
        <taxon>Streptophyta</taxon>
        <taxon>Embryophyta</taxon>
        <taxon>Tracheophyta</taxon>
        <taxon>Spermatophyta</taxon>
        <taxon>Magnoliopsida</taxon>
        <taxon>eudicotyledons</taxon>
        <taxon>Gunneridae</taxon>
        <taxon>Pentapetalae</taxon>
        <taxon>rosids</taxon>
        <taxon>malvids</taxon>
        <taxon>Malvales</taxon>
        <taxon>Malvaceae</taxon>
        <taxon>Grewioideae</taxon>
        <taxon>Apeibeae</taxon>
        <taxon>Corchorus</taxon>
    </lineage>
</organism>
<evidence type="ECO:0000256" key="2">
    <source>
        <dbReference type="ARBA" id="ARBA00004167"/>
    </source>
</evidence>
<evidence type="ECO:0000256" key="10">
    <source>
        <dbReference type="ARBA" id="ARBA00022833"/>
    </source>
</evidence>
<comment type="similarity">
    <text evidence="13">Belongs to the RING-type zinc finger family. ATL subfamily.</text>
</comment>
<evidence type="ECO:0000256" key="11">
    <source>
        <dbReference type="ARBA" id="ARBA00022989"/>
    </source>
</evidence>
<keyword evidence="8 14" id="KW-0863">Zinc-finger</keyword>
<keyword evidence="6 16" id="KW-0812">Transmembrane</keyword>
<dbReference type="Gramene" id="OMO56175">
    <property type="protein sequence ID" value="OMO56175"/>
    <property type="gene ID" value="CCACVL1_26710"/>
</dbReference>
<keyword evidence="5" id="KW-0808">Transferase</keyword>
<evidence type="ECO:0000256" key="9">
    <source>
        <dbReference type="ARBA" id="ARBA00022786"/>
    </source>
</evidence>
<evidence type="ECO:0000256" key="7">
    <source>
        <dbReference type="ARBA" id="ARBA00022723"/>
    </source>
</evidence>
<evidence type="ECO:0000256" key="5">
    <source>
        <dbReference type="ARBA" id="ARBA00022679"/>
    </source>
</evidence>
<dbReference type="InterPro" id="IPR044600">
    <property type="entry name" value="ATL1/ATL16-like"/>
</dbReference>
<comment type="caution">
    <text evidence="18">The sequence shown here is derived from an EMBL/GenBank/DDBJ whole genome shotgun (WGS) entry which is preliminary data.</text>
</comment>
<dbReference type="OrthoDB" id="9984778at2759"/>
<gene>
    <name evidence="18" type="ORF">CCACVL1_26710</name>
</gene>
<dbReference type="GO" id="GO:0016567">
    <property type="term" value="P:protein ubiquitination"/>
    <property type="evidence" value="ECO:0007669"/>
    <property type="project" value="UniProtKB-UniPathway"/>
</dbReference>
<evidence type="ECO:0000313" key="19">
    <source>
        <dbReference type="Proteomes" id="UP000188268"/>
    </source>
</evidence>
<evidence type="ECO:0000256" key="14">
    <source>
        <dbReference type="PROSITE-ProRule" id="PRU00175"/>
    </source>
</evidence>
<dbReference type="UniPathway" id="UPA00143"/>
<dbReference type="Pfam" id="PF13639">
    <property type="entry name" value="zf-RING_2"/>
    <property type="match status" value="1"/>
</dbReference>
<dbReference type="OMA" id="SETMIAH"/>
<protein>
    <recommendedName>
        <fullName evidence="4">RING-type E3 ubiquitin transferase</fullName>
        <ecNumber evidence="4">2.3.2.27</ecNumber>
    </recommendedName>
</protein>
<dbReference type="FunFam" id="3.30.40.10:FF:000233">
    <property type="entry name" value="RING-H2 finger protein ATL54"/>
    <property type="match status" value="1"/>
</dbReference>
<evidence type="ECO:0000256" key="13">
    <source>
        <dbReference type="ARBA" id="ARBA00024209"/>
    </source>
</evidence>
<dbReference type="PANTHER" id="PTHR46913">
    <property type="entry name" value="RING-H2 FINGER PROTEIN ATL16"/>
    <property type="match status" value="1"/>
</dbReference>
<dbReference type="GO" id="GO:0016020">
    <property type="term" value="C:membrane"/>
    <property type="evidence" value="ECO:0007669"/>
    <property type="project" value="UniProtKB-SubCell"/>
</dbReference>
<dbReference type="GO" id="GO:0008270">
    <property type="term" value="F:zinc ion binding"/>
    <property type="evidence" value="ECO:0007669"/>
    <property type="project" value="UniProtKB-KW"/>
</dbReference>
<feature type="compositionally biased region" description="Low complexity" evidence="15">
    <location>
        <begin position="215"/>
        <end position="229"/>
    </location>
</feature>
<evidence type="ECO:0000256" key="4">
    <source>
        <dbReference type="ARBA" id="ARBA00012483"/>
    </source>
</evidence>
<accession>A0A1R3GDK9</accession>
<dbReference type="SMART" id="SM00184">
    <property type="entry name" value="RING"/>
    <property type="match status" value="1"/>
</dbReference>
<evidence type="ECO:0000256" key="15">
    <source>
        <dbReference type="SAM" id="MobiDB-lite"/>
    </source>
</evidence>
<evidence type="ECO:0000256" key="16">
    <source>
        <dbReference type="SAM" id="Phobius"/>
    </source>
</evidence>
<evidence type="ECO:0000259" key="17">
    <source>
        <dbReference type="PROSITE" id="PS50089"/>
    </source>
</evidence>
<keyword evidence="10" id="KW-0862">Zinc</keyword>
<proteinExistence type="inferred from homology"/>
<reference evidence="18 19" key="1">
    <citation type="submission" date="2013-09" db="EMBL/GenBank/DDBJ databases">
        <title>Corchorus capsularis genome sequencing.</title>
        <authorList>
            <person name="Alam M."/>
            <person name="Haque M.S."/>
            <person name="Islam M.S."/>
            <person name="Emdad E.M."/>
            <person name="Islam M.M."/>
            <person name="Ahmed B."/>
            <person name="Halim A."/>
            <person name="Hossen Q.M.M."/>
            <person name="Hossain M.Z."/>
            <person name="Ahmed R."/>
            <person name="Khan M.M."/>
            <person name="Islam R."/>
            <person name="Rashid M.M."/>
            <person name="Khan S.A."/>
            <person name="Rahman M.S."/>
            <person name="Alam M."/>
        </authorList>
    </citation>
    <scope>NUCLEOTIDE SEQUENCE [LARGE SCALE GENOMIC DNA]</scope>
    <source>
        <strain evidence="19">cv. CVL-1</strain>
        <tissue evidence="18">Whole seedling</tissue>
    </source>
</reference>
<dbReference type="CDD" id="cd16461">
    <property type="entry name" value="RING-H2_EL5-like"/>
    <property type="match status" value="1"/>
</dbReference>
<dbReference type="EC" id="2.3.2.27" evidence="4"/>
<dbReference type="STRING" id="210143.A0A1R3GDK9"/>
<feature type="compositionally biased region" description="Polar residues" evidence="15">
    <location>
        <begin position="230"/>
        <end position="243"/>
    </location>
</feature>
<evidence type="ECO:0000256" key="6">
    <source>
        <dbReference type="ARBA" id="ARBA00022692"/>
    </source>
</evidence>
<dbReference type="InterPro" id="IPR013083">
    <property type="entry name" value="Znf_RING/FYVE/PHD"/>
</dbReference>
<dbReference type="InterPro" id="IPR001841">
    <property type="entry name" value="Znf_RING"/>
</dbReference>
<evidence type="ECO:0000256" key="1">
    <source>
        <dbReference type="ARBA" id="ARBA00000900"/>
    </source>
</evidence>
<comment type="catalytic activity">
    <reaction evidence="1">
        <text>S-ubiquitinyl-[E2 ubiquitin-conjugating enzyme]-L-cysteine + [acceptor protein]-L-lysine = [E2 ubiquitin-conjugating enzyme]-L-cysteine + N(6)-ubiquitinyl-[acceptor protein]-L-lysine.</text>
        <dbReference type="EC" id="2.3.2.27"/>
    </reaction>
</comment>
<feature type="transmembrane region" description="Helical" evidence="16">
    <location>
        <begin position="54"/>
        <end position="83"/>
    </location>
</feature>
<keyword evidence="7" id="KW-0479">Metal-binding</keyword>
<evidence type="ECO:0000256" key="12">
    <source>
        <dbReference type="ARBA" id="ARBA00023136"/>
    </source>
</evidence>